<sequence>MVSLVFINSHFKSNLFMCDHESSHYLTGNLMFCAQSNGYETIVNEIKALNAGARPPQPNVAYEVPGVRTDITPAPASAQSISTVRGRVARENRGSLSCLRQLVNRYPSVTTAERHETANSARHGTPLGRRVVVTAQIHSPPQISTNSTPVDCTGSFANSIPQAVADAGVRRPWVKSRSHHEHQNVTALPVQPDRQKTVDPCEIDVIPNTPERKRPRQSTQPEDKELWDEHFAQAWDGCDMNVQSNVDQEKNLNQPTDTVENVADSDDDDADKLPSNQEEYKNQQLNDTNNDILNTIVKNQERIIEDQARHKQQNDANKAILDTVAKNQEHHKQQNDANKALLDTVAKNQERIIEDQARHKQQNDANKAVLDTVVKEQQKHGIILKHIVALLKRHDGAHAKAACDQEMTVTLLTELLDLFK</sequence>
<gene>
    <name evidence="3" type="primary">LOC113046536</name>
</gene>
<dbReference type="OrthoDB" id="8980565at2759"/>
<organism evidence="2 3">
    <name type="scientific">Carassius auratus</name>
    <name type="common">Goldfish</name>
    <dbReference type="NCBI Taxonomy" id="7957"/>
    <lineage>
        <taxon>Eukaryota</taxon>
        <taxon>Metazoa</taxon>
        <taxon>Chordata</taxon>
        <taxon>Craniata</taxon>
        <taxon>Vertebrata</taxon>
        <taxon>Euteleostomi</taxon>
        <taxon>Actinopterygii</taxon>
        <taxon>Neopterygii</taxon>
        <taxon>Teleostei</taxon>
        <taxon>Ostariophysi</taxon>
        <taxon>Cypriniformes</taxon>
        <taxon>Cyprinidae</taxon>
        <taxon>Cyprininae</taxon>
        <taxon>Carassius</taxon>
    </lineage>
</organism>
<dbReference type="RefSeq" id="XP_026063132.1">
    <property type="nucleotide sequence ID" value="XM_026207347.1"/>
</dbReference>
<evidence type="ECO:0000313" key="2">
    <source>
        <dbReference type="Proteomes" id="UP000515129"/>
    </source>
</evidence>
<reference evidence="3" key="1">
    <citation type="submission" date="2025-08" db="UniProtKB">
        <authorList>
            <consortium name="RefSeq"/>
        </authorList>
    </citation>
    <scope>IDENTIFICATION</scope>
    <source>
        <strain evidence="3">Wakin</strain>
        <tissue evidence="3">Muscle</tissue>
    </source>
</reference>
<evidence type="ECO:0000256" key="1">
    <source>
        <dbReference type="SAM" id="MobiDB-lite"/>
    </source>
</evidence>
<evidence type="ECO:0000313" key="3">
    <source>
        <dbReference type="RefSeq" id="XP_026063132.1"/>
    </source>
</evidence>
<proteinExistence type="predicted"/>
<feature type="region of interest" description="Disordered" evidence="1">
    <location>
        <begin position="252"/>
        <end position="274"/>
    </location>
</feature>
<feature type="region of interest" description="Disordered" evidence="1">
    <location>
        <begin position="203"/>
        <end position="224"/>
    </location>
</feature>
<dbReference type="Proteomes" id="UP000515129">
    <property type="component" value="Chromosome 28"/>
</dbReference>
<name>A0A6P6JVI7_CARAU</name>
<dbReference type="GeneID" id="113046536"/>
<accession>A0A6P6JVI7</accession>
<keyword evidence="2" id="KW-1185">Reference proteome</keyword>
<dbReference type="KEGG" id="caua:113046536"/>
<protein>
    <submittedName>
        <fullName evidence="3">Uncharacterized protein LOC113046536</fullName>
    </submittedName>
</protein>
<dbReference type="AlphaFoldDB" id="A0A6P6JVI7"/>